<comment type="caution">
    <text evidence="2">The sequence shown here is derived from an EMBL/GenBank/DDBJ whole genome shotgun (WGS) entry which is preliminary data.</text>
</comment>
<accession>A0A844FDA1</accession>
<gene>
    <name evidence="2" type="ORF">FYJ37_13830</name>
</gene>
<protein>
    <submittedName>
        <fullName evidence="2">Alpha/beta fold hydrolase</fullName>
    </submittedName>
</protein>
<dbReference type="AlphaFoldDB" id="A0A844FDA1"/>
<evidence type="ECO:0000259" key="1">
    <source>
        <dbReference type="Pfam" id="PF12697"/>
    </source>
</evidence>
<organism evidence="2 3">
    <name type="scientific">Clostridium scindens (strain JCM 10418 / VPI 12708)</name>
    <dbReference type="NCBI Taxonomy" id="29347"/>
    <lineage>
        <taxon>Bacteria</taxon>
        <taxon>Bacillati</taxon>
        <taxon>Bacillota</taxon>
        <taxon>Clostridia</taxon>
        <taxon>Lachnospirales</taxon>
        <taxon>Lachnospiraceae</taxon>
    </lineage>
</organism>
<dbReference type="GO" id="GO:0016787">
    <property type="term" value="F:hydrolase activity"/>
    <property type="evidence" value="ECO:0007669"/>
    <property type="project" value="UniProtKB-KW"/>
</dbReference>
<dbReference type="Pfam" id="PF12697">
    <property type="entry name" value="Abhydrolase_6"/>
    <property type="match status" value="1"/>
</dbReference>
<feature type="domain" description="AB hydrolase-1" evidence="1">
    <location>
        <begin position="64"/>
        <end position="308"/>
    </location>
</feature>
<dbReference type="InterPro" id="IPR029058">
    <property type="entry name" value="AB_hydrolase_fold"/>
</dbReference>
<sequence length="319" mass="35951">MSWKKKLAAGTALLGLSTLTIHMINKFVYFSATLDNLLSNPSGSYYEWKFGKIYYTKKGNGKPLLLIHDLTTSSSAYEWNKVIDKFSKTNTVYCLDLLGCGRSDKPNLTYTNYLYVQLLTDFIKHVIGNKTDIIATGESGSFAIAACQNDPTIIDQIVLVNPPNIKLLSKIPSKRTKVLTRFINLPIFGTFLYNMLTRKKNIDETFRINYYYNSEDIDESIINTYYETAHSGNALSKYLFASQCGHYNTVNISHCLKSLTNSIFIITGNGNPENMSVADMYKNILPSIEIEGVEETKHLPQLEKSSDFVDKVDILLGNC</sequence>
<proteinExistence type="predicted"/>
<dbReference type="EMBL" id="VUMB01000034">
    <property type="protein sequence ID" value="MSS41389.1"/>
    <property type="molecule type" value="Genomic_DNA"/>
</dbReference>
<dbReference type="PANTHER" id="PTHR46438:SF2">
    <property type="entry name" value="ALPHA_BETA-HYDROLASES SUPERFAMILY PROTEIN"/>
    <property type="match status" value="1"/>
</dbReference>
<keyword evidence="2" id="KW-0378">Hydrolase</keyword>
<dbReference type="RefSeq" id="WP_154323308.1">
    <property type="nucleotide sequence ID" value="NZ_CAMAAA010000040.1"/>
</dbReference>
<reference evidence="2 3" key="1">
    <citation type="submission" date="2019-08" db="EMBL/GenBank/DDBJ databases">
        <title>In-depth cultivation of the pig gut microbiome towards novel bacterial diversity and tailored functional studies.</title>
        <authorList>
            <person name="Wylensek D."/>
            <person name="Hitch T.C.A."/>
            <person name="Clavel T."/>
        </authorList>
    </citation>
    <scope>NUCLEOTIDE SEQUENCE [LARGE SCALE GENOMIC DNA]</scope>
    <source>
        <strain evidence="2 3">BL-389-WT-3D</strain>
    </source>
</reference>
<dbReference type="PANTHER" id="PTHR46438">
    <property type="entry name" value="ALPHA/BETA-HYDROLASES SUPERFAMILY PROTEIN"/>
    <property type="match status" value="1"/>
</dbReference>
<dbReference type="InterPro" id="IPR000073">
    <property type="entry name" value="AB_hydrolase_1"/>
</dbReference>
<name>A0A844FDA1_CLOSV</name>
<evidence type="ECO:0000313" key="2">
    <source>
        <dbReference type="EMBL" id="MSS41389.1"/>
    </source>
</evidence>
<dbReference type="SUPFAM" id="SSF53474">
    <property type="entry name" value="alpha/beta-Hydrolases"/>
    <property type="match status" value="1"/>
</dbReference>
<evidence type="ECO:0000313" key="3">
    <source>
        <dbReference type="Proteomes" id="UP000462363"/>
    </source>
</evidence>
<dbReference type="Gene3D" id="3.40.50.1820">
    <property type="entry name" value="alpha/beta hydrolase"/>
    <property type="match status" value="1"/>
</dbReference>
<dbReference type="Proteomes" id="UP000462363">
    <property type="component" value="Unassembled WGS sequence"/>
</dbReference>